<evidence type="ECO:0000313" key="3">
    <source>
        <dbReference type="Proteomes" id="UP000591735"/>
    </source>
</evidence>
<dbReference type="AlphaFoldDB" id="A0A840UDP1"/>
<gene>
    <name evidence="2" type="ORF">HNR38_001037</name>
</gene>
<proteinExistence type="predicted"/>
<accession>A0A840UDP1</accession>
<keyword evidence="1" id="KW-0812">Transmembrane</keyword>
<organism evidence="2 3">
    <name type="scientific">Marinobacter oulmenensis</name>
    <dbReference type="NCBI Taxonomy" id="643747"/>
    <lineage>
        <taxon>Bacteria</taxon>
        <taxon>Pseudomonadati</taxon>
        <taxon>Pseudomonadota</taxon>
        <taxon>Gammaproteobacteria</taxon>
        <taxon>Pseudomonadales</taxon>
        <taxon>Marinobacteraceae</taxon>
        <taxon>Marinobacter</taxon>
    </lineage>
</organism>
<protein>
    <submittedName>
        <fullName evidence="2">Uncharacterized protein</fullName>
    </submittedName>
</protein>
<comment type="caution">
    <text evidence="2">The sequence shown here is derived from an EMBL/GenBank/DDBJ whole genome shotgun (WGS) entry which is preliminary data.</text>
</comment>
<keyword evidence="1" id="KW-1133">Transmembrane helix</keyword>
<name>A0A840UDP1_9GAMM</name>
<keyword evidence="3" id="KW-1185">Reference proteome</keyword>
<feature type="transmembrane region" description="Helical" evidence="1">
    <location>
        <begin position="6"/>
        <end position="24"/>
    </location>
</feature>
<keyword evidence="1" id="KW-0472">Membrane</keyword>
<sequence>MSPSNLLRIILAIAVIGGGILVIMNDEPAAPTGDINEIQPLPEQDDPDR</sequence>
<reference evidence="2 3" key="1">
    <citation type="submission" date="2020-08" db="EMBL/GenBank/DDBJ databases">
        <title>Genomic Encyclopedia of Type Strains, Phase IV (KMG-IV): sequencing the most valuable type-strain genomes for metagenomic binning, comparative biology and taxonomic classification.</title>
        <authorList>
            <person name="Goeker M."/>
        </authorList>
    </citation>
    <scope>NUCLEOTIDE SEQUENCE [LARGE SCALE GENOMIC DNA]</scope>
    <source>
        <strain evidence="2 3">DSM 22359</strain>
    </source>
</reference>
<dbReference type="EMBL" id="JACHFE010000002">
    <property type="protein sequence ID" value="MBB5320565.1"/>
    <property type="molecule type" value="Genomic_DNA"/>
</dbReference>
<dbReference type="Proteomes" id="UP000591735">
    <property type="component" value="Unassembled WGS sequence"/>
</dbReference>
<evidence type="ECO:0000313" key="2">
    <source>
        <dbReference type="EMBL" id="MBB5320565.1"/>
    </source>
</evidence>
<dbReference type="RefSeq" id="WP_183700470.1">
    <property type="nucleotide sequence ID" value="NZ_JACHFE010000002.1"/>
</dbReference>
<evidence type="ECO:0000256" key="1">
    <source>
        <dbReference type="SAM" id="Phobius"/>
    </source>
</evidence>